<dbReference type="GeneID" id="85230791"/>
<keyword evidence="1" id="KW-1133">Transmembrane helix</keyword>
<keyword evidence="3" id="KW-1185">Reference proteome</keyword>
<feature type="transmembrane region" description="Helical" evidence="1">
    <location>
        <begin position="179"/>
        <end position="209"/>
    </location>
</feature>
<name>A0AA97FFU3_9EURY</name>
<feature type="transmembrane region" description="Helical" evidence="1">
    <location>
        <begin position="35"/>
        <end position="54"/>
    </location>
</feature>
<dbReference type="Proteomes" id="UP001301797">
    <property type="component" value="Chromosome"/>
</dbReference>
<protein>
    <submittedName>
        <fullName evidence="2">Uncharacterized protein</fullName>
    </submittedName>
</protein>
<organism evidence="2 3">
    <name type="scientific">Methanochimaera problematica</name>
    <dbReference type="NCBI Taxonomy" id="2609417"/>
    <lineage>
        <taxon>Archaea</taxon>
        <taxon>Methanobacteriati</taxon>
        <taxon>Methanobacteriota</taxon>
        <taxon>Stenosarchaea group</taxon>
        <taxon>Methanomicrobia</taxon>
        <taxon>Methanomicrobiales</taxon>
        <taxon>Methanomicrobiaceae</taxon>
        <taxon>Methanochimaera</taxon>
    </lineage>
</organism>
<keyword evidence="1" id="KW-0472">Membrane</keyword>
<evidence type="ECO:0000256" key="1">
    <source>
        <dbReference type="SAM" id="Phobius"/>
    </source>
</evidence>
<dbReference type="AlphaFoldDB" id="A0AA97FFU3"/>
<dbReference type="RefSeq" id="WP_317136707.1">
    <property type="nucleotide sequence ID" value="NZ_CP043875.1"/>
</dbReference>
<feature type="transmembrane region" description="Helical" evidence="1">
    <location>
        <begin position="83"/>
        <end position="108"/>
    </location>
</feature>
<reference evidence="2 3" key="1">
    <citation type="submission" date="2019-09" db="EMBL/GenBank/DDBJ databases">
        <title>The complete genome of Methanoplanus sp. FWC-SCC4.</title>
        <authorList>
            <person name="Chen S.-C."/>
            <person name="Zhou Y.-Z."/>
            <person name="Lai M.-C."/>
        </authorList>
    </citation>
    <scope>NUCLEOTIDE SEQUENCE [LARGE SCALE GENOMIC DNA]</scope>
    <source>
        <strain evidence="2 3">FWC-SCC4</strain>
    </source>
</reference>
<dbReference type="KEGG" id="mefw:F1737_11435"/>
<dbReference type="EMBL" id="CP043875">
    <property type="protein sequence ID" value="WOF17243.1"/>
    <property type="molecule type" value="Genomic_DNA"/>
</dbReference>
<accession>A0AA97FFU3</accession>
<gene>
    <name evidence="2" type="ORF">F1737_11435</name>
</gene>
<keyword evidence="1" id="KW-0812">Transmembrane</keyword>
<sequence>MREEDMSSEEGFSKNEAWAVHEDHSWNYRGVNWPGVLGGLLLLALPFLGPWWFLKFGSDAFHVSVSPFMAEIRNMGVPVFSPLLYWLNIAFLILILIFGMEMLLGSLVSGLHRYRDISGVLVCSAAKKPLILVIVFFAAVLAVSLTMDRVVALFGITGFSGNIPLIAGGSVVTISNPGLVLLVPVAVELSPVFFLSIAISFICLFAGYWQEKGVSDDPDGP</sequence>
<evidence type="ECO:0000313" key="3">
    <source>
        <dbReference type="Proteomes" id="UP001301797"/>
    </source>
</evidence>
<feature type="transmembrane region" description="Helical" evidence="1">
    <location>
        <begin position="129"/>
        <end position="147"/>
    </location>
</feature>
<evidence type="ECO:0000313" key="2">
    <source>
        <dbReference type="EMBL" id="WOF17243.1"/>
    </source>
</evidence>
<proteinExistence type="predicted"/>